<proteinExistence type="predicted"/>
<name>A0ABU7LH57_9NOCA</name>
<sequence length="442" mass="47141">MQLTPSDAQMYWLSERICSDQFLLYCFEGDIGADAVRAAVRRRVARVGELRCRIREVPKNLDYPYWEPRDYGDDQVIEHRLADQSWAGLQAALGALVATSIDARTSPWRVHVFAGVRDAPRCGGPAAVVVFQVSHAFADGARATELVRALFGMEEPPGSSAPEPVSMPTMLARLLRFPVGFARLVAAGRRAAAAARALTDATTAGEIPAPAAGCPLVGVNTAPGDDRAVRMVVCPAEMFRGAGVTVTVSALTAISVALPRFLESRGEIVPDRLGAEVTIAVGATGRSRNNYRNAGVDLFVIEPDLCIRAARIADEIADRRTRLSSPLLAQRDSANDFVPAPLLKFGVDRYSLDEIPETVTGNTVVSSVNRGPEDLEIAGAPVVFSAGFPGLSPMMALTHGVYGLGETVTIGINSSPRAVPDLDEYEAMLREAIGEVAAALCE</sequence>
<dbReference type="Proteomes" id="UP001336020">
    <property type="component" value="Unassembled WGS sequence"/>
</dbReference>
<feature type="domain" description="O-acyltransferase WSD1-like N-terminal" evidence="1">
    <location>
        <begin position="34"/>
        <end position="198"/>
    </location>
</feature>
<organism evidence="3 4">
    <name type="scientific">Rhodococcus artemisiae</name>
    <dbReference type="NCBI Taxonomy" id="714159"/>
    <lineage>
        <taxon>Bacteria</taxon>
        <taxon>Bacillati</taxon>
        <taxon>Actinomycetota</taxon>
        <taxon>Actinomycetes</taxon>
        <taxon>Mycobacteriales</taxon>
        <taxon>Nocardiaceae</taxon>
        <taxon>Rhodococcus</taxon>
    </lineage>
</organism>
<accession>A0ABU7LH57</accession>
<dbReference type="Gene3D" id="3.30.559.10">
    <property type="entry name" value="Chloramphenicol acetyltransferase-like domain"/>
    <property type="match status" value="1"/>
</dbReference>
<evidence type="ECO:0000313" key="3">
    <source>
        <dbReference type="EMBL" id="MEE2060889.1"/>
    </source>
</evidence>
<dbReference type="InterPro" id="IPR004255">
    <property type="entry name" value="O-acyltransferase_WSD1_N"/>
</dbReference>
<dbReference type="InterPro" id="IPR023213">
    <property type="entry name" value="CAT-like_dom_sf"/>
</dbReference>
<gene>
    <name evidence="3" type="ORF">Q7514_25535</name>
</gene>
<evidence type="ECO:0000259" key="1">
    <source>
        <dbReference type="Pfam" id="PF03007"/>
    </source>
</evidence>
<evidence type="ECO:0000313" key="4">
    <source>
        <dbReference type="Proteomes" id="UP001336020"/>
    </source>
</evidence>
<comment type="caution">
    <text evidence="3">The sequence shown here is derived from an EMBL/GenBank/DDBJ whole genome shotgun (WGS) entry which is preliminary data.</text>
</comment>
<keyword evidence="4" id="KW-1185">Reference proteome</keyword>
<dbReference type="EMBL" id="JAUTXY010000015">
    <property type="protein sequence ID" value="MEE2060889.1"/>
    <property type="molecule type" value="Genomic_DNA"/>
</dbReference>
<dbReference type="SUPFAM" id="SSF52777">
    <property type="entry name" value="CoA-dependent acyltransferases"/>
    <property type="match status" value="1"/>
</dbReference>
<dbReference type="RefSeq" id="WP_330136076.1">
    <property type="nucleotide sequence ID" value="NZ_JAUTXY010000015.1"/>
</dbReference>
<feature type="domain" description="O-acyltransferase WSD1 C-terminal" evidence="2">
    <location>
        <begin position="311"/>
        <end position="435"/>
    </location>
</feature>
<reference evidence="3 4" key="1">
    <citation type="submission" date="2023-07" db="EMBL/GenBank/DDBJ databases">
        <authorList>
            <person name="Girao M."/>
            <person name="Carvalho M.F."/>
        </authorList>
    </citation>
    <scope>NUCLEOTIDE SEQUENCE [LARGE SCALE GENOMIC DNA]</scope>
    <source>
        <strain evidence="3 4">YIM65754</strain>
    </source>
</reference>
<dbReference type="Pfam" id="PF03007">
    <property type="entry name" value="WS_DGAT_cat"/>
    <property type="match status" value="1"/>
</dbReference>
<dbReference type="Pfam" id="PF06974">
    <property type="entry name" value="WS_DGAT_C"/>
    <property type="match status" value="1"/>
</dbReference>
<evidence type="ECO:0000259" key="2">
    <source>
        <dbReference type="Pfam" id="PF06974"/>
    </source>
</evidence>
<dbReference type="InterPro" id="IPR009721">
    <property type="entry name" value="O-acyltransferase_WSD1_C"/>
</dbReference>
<protein>
    <submittedName>
        <fullName evidence="3">Wax ester/triacylglycerol synthase family O-acyltransferase</fullName>
    </submittedName>
</protein>